<reference evidence="1" key="1">
    <citation type="submission" date="2018-05" db="EMBL/GenBank/DDBJ databases">
        <authorList>
            <person name="Lanie J.A."/>
            <person name="Ng W.-L."/>
            <person name="Kazmierczak K.M."/>
            <person name="Andrzejewski T.M."/>
            <person name="Davidsen T.M."/>
            <person name="Wayne K.J."/>
            <person name="Tettelin H."/>
            <person name="Glass J.I."/>
            <person name="Rusch D."/>
            <person name="Podicherti R."/>
            <person name="Tsui H.-C.T."/>
            <person name="Winkler M.E."/>
        </authorList>
    </citation>
    <scope>NUCLEOTIDE SEQUENCE</scope>
</reference>
<accession>A0A382RU28</accession>
<feature type="non-terminal residue" evidence="1">
    <location>
        <position position="89"/>
    </location>
</feature>
<dbReference type="SUPFAM" id="SSF53383">
    <property type="entry name" value="PLP-dependent transferases"/>
    <property type="match status" value="1"/>
</dbReference>
<dbReference type="InterPro" id="IPR015422">
    <property type="entry name" value="PyrdxlP-dep_Trfase_small"/>
</dbReference>
<dbReference type="Gene3D" id="3.90.1150.10">
    <property type="entry name" value="Aspartate Aminotransferase, domain 1"/>
    <property type="match status" value="1"/>
</dbReference>
<feature type="non-terminal residue" evidence="1">
    <location>
        <position position="1"/>
    </location>
</feature>
<name>A0A382RU28_9ZZZZ</name>
<dbReference type="InterPro" id="IPR015421">
    <property type="entry name" value="PyrdxlP-dep_Trfase_major"/>
</dbReference>
<dbReference type="AlphaFoldDB" id="A0A382RU28"/>
<dbReference type="Gene3D" id="3.40.640.10">
    <property type="entry name" value="Type I PLP-dependent aspartate aminotransferase-like (Major domain)"/>
    <property type="match status" value="1"/>
</dbReference>
<evidence type="ECO:0008006" key="2">
    <source>
        <dbReference type="Google" id="ProtNLM"/>
    </source>
</evidence>
<protein>
    <recommendedName>
        <fullName evidence="2">Aminotransferase class I/classII domain-containing protein</fullName>
    </recommendedName>
</protein>
<sequence>VPPPYPYDLLDEARALATTLPGGAVDLSVGTPCDPVPDVVADALAAATDAARSYPSSVGSADLLDAVCGWFDRRLDVDIDPAQGGACIG</sequence>
<evidence type="ECO:0000313" key="1">
    <source>
        <dbReference type="EMBL" id="SVD00980.1"/>
    </source>
</evidence>
<proteinExistence type="predicted"/>
<dbReference type="InterPro" id="IPR015424">
    <property type="entry name" value="PyrdxlP-dep_Trfase"/>
</dbReference>
<dbReference type="EMBL" id="UINC01124080">
    <property type="protein sequence ID" value="SVD00980.1"/>
    <property type="molecule type" value="Genomic_DNA"/>
</dbReference>
<gene>
    <name evidence="1" type="ORF">METZ01_LOCUS353834</name>
</gene>
<organism evidence="1">
    <name type="scientific">marine metagenome</name>
    <dbReference type="NCBI Taxonomy" id="408172"/>
    <lineage>
        <taxon>unclassified sequences</taxon>
        <taxon>metagenomes</taxon>
        <taxon>ecological metagenomes</taxon>
    </lineage>
</organism>